<dbReference type="Pfam" id="PF01757">
    <property type="entry name" value="Acyl_transf_3"/>
    <property type="match status" value="1"/>
</dbReference>
<keyword evidence="1" id="KW-0472">Membrane</keyword>
<feature type="transmembrane region" description="Helical" evidence="1">
    <location>
        <begin position="271"/>
        <end position="296"/>
    </location>
</feature>
<dbReference type="KEGG" id="pact:CA264_05620"/>
<proteinExistence type="predicted"/>
<dbReference type="GO" id="GO:0016747">
    <property type="term" value="F:acyltransferase activity, transferring groups other than amino-acyl groups"/>
    <property type="evidence" value="ECO:0007669"/>
    <property type="project" value="InterPro"/>
</dbReference>
<feature type="transmembrane region" description="Helical" evidence="1">
    <location>
        <begin position="210"/>
        <end position="227"/>
    </location>
</feature>
<organism evidence="3 4">
    <name type="scientific">Pontibacter actiniarum</name>
    <dbReference type="NCBI Taxonomy" id="323450"/>
    <lineage>
        <taxon>Bacteria</taxon>
        <taxon>Pseudomonadati</taxon>
        <taxon>Bacteroidota</taxon>
        <taxon>Cytophagia</taxon>
        <taxon>Cytophagales</taxon>
        <taxon>Hymenobacteraceae</taxon>
        <taxon>Pontibacter</taxon>
    </lineage>
</organism>
<evidence type="ECO:0000256" key="1">
    <source>
        <dbReference type="SAM" id="Phobius"/>
    </source>
</evidence>
<keyword evidence="1" id="KW-0812">Transmembrane</keyword>
<evidence type="ECO:0000259" key="2">
    <source>
        <dbReference type="Pfam" id="PF01757"/>
    </source>
</evidence>
<evidence type="ECO:0000313" key="3">
    <source>
        <dbReference type="EMBL" id="ARS34961.1"/>
    </source>
</evidence>
<protein>
    <recommendedName>
        <fullName evidence="2">Acyltransferase 3 domain-containing protein</fullName>
    </recommendedName>
</protein>
<dbReference type="EMBL" id="CP021235">
    <property type="protein sequence ID" value="ARS34961.1"/>
    <property type="molecule type" value="Genomic_DNA"/>
</dbReference>
<feature type="transmembrane region" description="Helical" evidence="1">
    <location>
        <begin position="302"/>
        <end position="320"/>
    </location>
</feature>
<accession>A0A1X9YQ52</accession>
<evidence type="ECO:0000313" key="4">
    <source>
        <dbReference type="Proteomes" id="UP000266292"/>
    </source>
</evidence>
<dbReference type="RefSeq" id="WP_025605346.1">
    <property type="nucleotide sequence ID" value="NZ_CP021235.1"/>
</dbReference>
<keyword evidence="4" id="KW-1185">Reference proteome</keyword>
<feature type="transmembrane region" description="Helical" evidence="1">
    <location>
        <begin position="38"/>
        <end position="58"/>
    </location>
</feature>
<keyword evidence="1" id="KW-1133">Transmembrane helix</keyword>
<feature type="transmembrane region" description="Helical" evidence="1">
    <location>
        <begin position="152"/>
        <end position="173"/>
    </location>
</feature>
<gene>
    <name evidence="3" type="ORF">CA264_05620</name>
</gene>
<reference evidence="4" key="1">
    <citation type="submission" date="2017-05" db="EMBL/GenBank/DDBJ databases">
        <authorList>
            <person name="Ray J."/>
            <person name="Price M."/>
            <person name="Deutschbauer A."/>
        </authorList>
    </citation>
    <scope>NUCLEOTIDE SEQUENCE [LARGE SCALE GENOMIC DNA]</scope>
    <source>
        <strain evidence="4">DSM 19842</strain>
    </source>
</reference>
<dbReference type="OrthoDB" id="847983at2"/>
<dbReference type="Proteomes" id="UP000266292">
    <property type="component" value="Chromosome"/>
</dbReference>
<feature type="transmembrane region" description="Helical" evidence="1">
    <location>
        <begin position="127"/>
        <end position="145"/>
    </location>
</feature>
<feature type="transmembrane region" description="Helical" evidence="1">
    <location>
        <begin position="79"/>
        <end position="102"/>
    </location>
</feature>
<feature type="transmembrane region" description="Helical" evidence="1">
    <location>
        <begin position="247"/>
        <end position="264"/>
    </location>
</feature>
<dbReference type="AlphaFoldDB" id="A0A1X9YQ52"/>
<sequence length="326" mass="37093">MKQHFQQIDVVKGLAIVAVLLLHSLSRASLLHSYAVYHIWQAVPLFMVVMGLNLGLSVHGRTQQLKQLYTRQYFSKKAVRILTPFFIVFLLSVPLGVLWQWATGADVLAFSWYTAVGVLPVTGKGNYFITLLLQSIVLLPLIGYASSRRPILTTLVLVLLEVLFQVWAAHFAYFDQNDYLYDAAFPRYFTAIAYGLWLAQLAQRPFRWRYTVLLAALGAVSAFFLWLFTYQQVELPFLRQAWQPQQLLTFGYAALLVWLALRLLPASSTALALRFLAALGKASYHIFLVQVVYFGLADKQSPLLLNLLTCLVLGYTFYQVEKRLQA</sequence>
<feature type="domain" description="Acyltransferase 3" evidence="2">
    <location>
        <begin position="7"/>
        <end position="311"/>
    </location>
</feature>
<dbReference type="InterPro" id="IPR002656">
    <property type="entry name" value="Acyl_transf_3_dom"/>
</dbReference>
<dbReference type="STRING" id="709015.GCA_000472485_01124"/>
<name>A0A1X9YQ52_9BACT</name>
<feature type="transmembrane region" description="Helical" evidence="1">
    <location>
        <begin position="179"/>
        <end position="198"/>
    </location>
</feature>